<dbReference type="NCBIfam" id="TIGR00481">
    <property type="entry name" value="YbhB/YbcL family Raf kinase inhibitor-like protein"/>
    <property type="match status" value="1"/>
</dbReference>
<dbReference type="InterPro" id="IPR008914">
    <property type="entry name" value="PEBP"/>
</dbReference>
<dbReference type="RefSeq" id="WP_336807197.1">
    <property type="nucleotide sequence ID" value="NZ_JBBBNY010000003.1"/>
</dbReference>
<dbReference type="Proteomes" id="UP001381174">
    <property type="component" value="Unassembled WGS sequence"/>
</dbReference>
<sequence length="187" mass="20153">MKQQPSPHARRADSALAPVAFQREEAGGEIEVSSPQICAGTAIPARHTAYGGGISPRLRWNPVDGARSYALLVEDPDAPQPRPFVHWLAWNIPPGVHELPEGVAQTARPEAVQGMCQGLNGRGQAGYFGPRPPRGDDPHRYHFQVFALDRTLALPDDAERTDLLTAMHGHVLAKGRLVATSQAPATP</sequence>
<gene>
    <name evidence="2" type="ORF">WAT24_07435</name>
</gene>
<evidence type="ECO:0000313" key="3">
    <source>
        <dbReference type="Proteomes" id="UP001381174"/>
    </source>
</evidence>
<feature type="region of interest" description="Disordered" evidence="1">
    <location>
        <begin position="1"/>
        <end position="29"/>
    </location>
</feature>
<dbReference type="InterPro" id="IPR005247">
    <property type="entry name" value="YbhB_YbcL/LppC-like"/>
</dbReference>
<keyword evidence="2" id="KW-0649">Protein kinase inhibitor</keyword>
<comment type="caution">
    <text evidence="2">The sequence shown here is derived from an EMBL/GenBank/DDBJ whole genome shotgun (WGS) entry which is preliminary data.</text>
</comment>
<keyword evidence="3" id="KW-1185">Reference proteome</keyword>
<dbReference type="PANTHER" id="PTHR30289">
    <property type="entry name" value="UNCHARACTERIZED PROTEIN YBCL-RELATED"/>
    <property type="match status" value="1"/>
</dbReference>
<dbReference type="PANTHER" id="PTHR30289:SF1">
    <property type="entry name" value="PEBP (PHOSPHATIDYLETHANOLAMINE-BINDING PROTEIN) FAMILY PROTEIN"/>
    <property type="match status" value="1"/>
</dbReference>
<evidence type="ECO:0000256" key="1">
    <source>
        <dbReference type="SAM" id="MobiDB-lite"/>
    </source>
</evidence>
<organism evidence="2 3">
    <name type="scientific">Fulvimonas yonginensis</name>
    <dbReference type="NCBI Taxonomy" id="1495200"/>
    <lineage>
        <taxon>Bacteria</taxon>
        <taxon>Pseudomonadati</taxon>
        <taxon>Pseudomonadota</taxon>
        <taxon>Gammaproteobacteria</taxon>
        <taxon>Lysobacterales</taxon>
        <taxon>Rhodanobacteraceae</taxon>
        <taxon>Fulvimonas</taxon>
    </lineage>
</organism>
<dbReference type="Pfam" id="PF01161">
    <property type="entry name" value="PBP"/>
    <property type="match status" value="1"/>
</dbReference>
<name>A0ABU8JAK7_9GAMM</name>
<dbReference type="CDD" id="cd00865">
    <property type="entry name" value="PEBP_bact_arch"/>
    <property type="match status" value="1"/>
</dbReference>
<dbReference type="GO" id="GO:0004860">
    <property type="term" value="F:protein kinase inhibitor activity"/>
    <property type="evidence" value="ECO:0007669"/>
    <property type="project" value="UniProtKB-KW"/>
</dbReference>
<protein>
    <submittedName>
        <fullName evidence="2">YbhB/YbcL family Raf kinase inhibitor-like protein</fullName>
    </submittedName>
</protein>
<dbReference type="Gene3D" id="3.90.280.10">
    <property type="entry name" value="PEBP-like"/>
    <property type="match status" value="1"/>
</dbReference>
<dbReference type="SUPFAM" id="SSF49777">
    <property type="entry name" value="PEBP-like"/>
    <property type="match status" value="1"/>
</dbReference>
<accession>A0ABU8JAK7</accession>
<reference evidence="2 3" key="1">
    <citation type="journal article" date="2014" name="Int. J. Syst. Evol. Microbiol.">
        <title>Fulvimonas yonginensis sp. nov., isolated from greenhouse soil, and emended description of the genus Fulvimonas.</title>
        <authorList>
            <person name="Ahn J.H."/>
            <person name="Kim S.J."/>
            <person name="Weon H.Y."/>
            <person name="Hong S.B."/>
            <person name="Seok S.J."/>
            <person name="Kwon S.W."/>
        </authorList>
    </citation>
    <scope>NUCLEOTIDE SEQUENCE [LARGE SCALE GENOMIC DNA]</scope>
    <source>
        <strain evidence="2 3">KACC 16952</strain>
    </source>
</reference>
<proteinExistence type="predicted"/>
<evidence type="ECO:0000313" key="2">
    <source>
        <dbReference type="EMBL" id="MEI7036584.1"/>
    </source>
</evidence>
<dbReference type="EMBL" id="JBBBNY010000003">
    <property type="protein sequence ID" value="MEI7036584.1"/>
    <property type="molecule type" value="Genomic_DNA"/>
</dbReference>
<dbReference type="InterPro" id="IPR036610">
    <property type="entry name" value="PEBP-like_sf"/>
</dbReference>